<keyword evidence="2" id="KW-0472">Membrane</keyword>
<accession>A0A8H7ZG72</accession>
<feature type="region of interest" description="Disordered" evidence="1">
    <location>
        <begin position="1"/>
        <end position="62"/>
    </location>
</feature>
<dbReference type="Proteomes" id="UP000669133">
    <property type="component" value="Unassembled WGS sequence"/>
</dbReference>
<keyword evidence="2" id="KW-0812">Transmembrane</keyword>
<proteinExistence type="predicted"/>
<evidence type="ECO:0000313" key="4">
    <source>
        <dbReference type="Proteomes" id="UP000669133"/>
    </source>
</evidence>
<name>A0A8H7ZG72_9ASCO</name>
<feature type="transmembrane region" description="Helical" evidence="2">
    <location>
        <begin position="134"/>
        <end position="156"/>
    </location>
</feature>
<keyword evidence="2" id="KW-1133">Transmembrane helix</keyword>
<reference evidence="3 4" key="1">
    <citation type="submission" date="2020-12" db="EMBL/GenBank/DDBJ databases">
        <title>Effect of drift, selection, and recombination on the evolution of hybrid genomes in Candida yeast pathogens.</title>
        <authorList>
            <person name="Mixao V."/>
            <person name="Ksiezopolska E."/>
            <person name="Saus E."/>
            <person name="Boekhout T."/>
            <person name="Gacser A."/>
            <person name="Gabaldon T."/>
        </authorList>
    </citation>
    <scope>NUCLEOTIDE SEQUENCE [LARGE SCALE GENOMIC DNA]</scope>
    <source>
        <strain evidence="3 4">BP57</strain>
    </source>
</reference>
<dbReference type="EMBL" id="JAEOAQ010000003">
    <property type="protein sequence ID" value="KAG5419534.1"/>
    <property type="molecule type" value="Genomic_DNA"/>
</dbReference>
<evidence type="ECO:0000256" key="1">
    <source>
        <dbReference type="SAM" id="MobiDB-lite"/>
    </source>
</evidence>
<feature type="transmembrane region" description="Helical" evidence="2">
    <location>
        <begin position="71"/>
        <end position="91"/>
    </location>
</feature>
<evidence type="ECO:0000313" key="3">
    <source>
        <dbReference type="EMBL" id="KAG5419534.1"/>
    </source>
</evidence>
<comment type="caution">
    <text evidence="3">The sequence shown here is derived from an EMBL/GenBank/DDBJ whole genome shotgun (WGS) entry which is preliminary data.</text>
</comment>
<dbReference type="AlphaFoldDB" id="A0A8H7ZG72"/>
<organism evidence="3 4">
    <name type="scientific">Candida metapsilosis</name>
    <dbReference type="NCBI Taxonomy" id="273372"/>
    <lineage>
        <taxon>Eukaryota</taxon>
        <taxon>Fungi</taxon>
        <taxon>Dikarya</taxon>
        <taxon>Ascomycota</taxon>
        <taxon>Saccharomycotina</taxon>
        <taxon>Pichiomycetes</taxon>
        <taxon>Debaryomycetaceae</taxon>
        <taxon>Candida/Lodderomyces clade</taxon>
        <taxon>Candida</taxon>
    </lineage>
</organism>
<keyword evidence="4" id="KW-1185">Reference proteome</keyword>
<feature type="compositionally biased region" description="Polar residues" evidence="1">
    <location>
        <begin position="40"/>
        <end position="62"/>
    </location>
</feature>
<feature type="transmembrane region" description="Helical" evidence="2">
    <location>
        <begin position="97"/>
        <end position="122"/>
    </location>
</feature>
<gene>
    <name evidence="3" type="ORF">I9W82_003302</name>
</gene>
<sequence>MSTAYHPLDDLNPKTPQSLEDEQSPEYAEAPPPFPPTAGQEGSSNNDLEGNEGSNKTAEQQKSGQDVDGRVIFCCIFGFLLFAIGMAVLAGDAPMTAQVLGILVLNISLFLLFVGGAVVFNVPRIVGERKFLRVVGFGLVFTLVFSIICMIVKWKIGKPETN</sequence>
<dbReference type="GeneID" id="93651931"/>
<evidence type="ECO:0000256" key="2">
    <source>
        <dbReference type="SAM" id="Phobius"/>
    </source>
</evidence>
<dbReference type="OrthoDB" id="10520852at2759"/>
<protein>
    <submittedName>
        <fullName evidence="3">Uncharacterized protein</fullName>
    </submittedName>
</protein>
<dbReference type="RefSeq" id="XP_067548650.1">
    <property type="nucleotide sequence ID" value="XM_067692253.1"/>
</dbReference>